<keyword evidence="2" id="KW-1185">Reference proteome</keyword>
<dbReference type="Proteomes" id="UP000317835">
    <property type="component" value="Chromosome"/>
</dbReference>
<evidence type="ECO:0000313" key="1">
    <source>
        <dbReference type="EMBL" id="QDV38549.1"/>
    </source>
</evidence>
<gene>
    <name evidence="1" type="ORF">ElP_65040</name>
</gene>
<proteinExistence type="predicted"/>
<dbReference type="RefSeq" id="WP_145277133.1">
    <property type="nucleotide sequence ID" value="NZ_CP036426.1"/>
</dbReference>
<dbReference type="AlphaFoldDB" id="A0A518HCH0"/>
<accession>A0A518HCH0</accession>
<sequence>MAVWRMRPPNVRQSENTCWAAAVASWSRVTGGIPNWMKVDDVVDEFRSWTPDPVMADRALKTPQGWIQFADEYDLEIEEILIQQLVEEGGRWVYRSATPSRGVSHTRTKDLALSHFAEKLQSSHVLVVLPPADQADPAHTVVVYGADHSRVFYMDPNAPWEEDALRERVRYEDFGQWGGAPRYLLIWKK</sequence>
<dbReference type="EMBL" id="CP036426">
    <property type="protein sequence ID" value="QDV38549.1"/>
    <property type="molecule type" value="Genomic_DNA"/>
</dbReference>
<organism evidence="1 2">
    <name type="scientific">Tautonia plasticadhaerens</name>
    <dbReference type="NCBI Taxonomy" id="2527974"/>
    <lineage>
        <taxon>Bacteria</taxon>
        <taxon>Pseudomonadati</taxon>
        <taxon>Planctomycetota</taxon>
        <taxon>Planctomycetia</taxon>
        <taxon>Isosphaerales</taxon>
        <taxon>Isosphaeraceae</taxon>
        <taxon>Tautonia</taxon>
    </lineage>
</organism>
<dbReference type="KEGG" id="tpla:ElP_65040"/>
<evidence type="ECO:0000313" key="2">
    <source>
        <dbReference type="Proteomes" id="UP000317835"/>
    </source>
</evidence>
<reference evidence="1 2" key="1">
    <citation type="submission" date="2019-02" db="EMBL/GenBank/DDBJ databases">
        <title>Deep-cultivation of Planctomycetes and their phenomic and genomic characterization uncovers novel biology.</title>
        <authorList>
            <person name="Wiegand S."/>
            <person name="Jogler M."/>
            <person name="Boedeker C."/>
            <person name="Pinto D."/>
            <person name="Vollmers J."/>
            <person name="Rivas-Marin E."/>
            <person name="Kohn T."/>
            <person name="Peeters S.H."/>
            <person name="Heuer A."/>
            <person name="Rast P."/>
            <person name="Oberbeckmann S."/>
            <person name="Bunk B."/>
            <person name="Jeske O."/>
            <person name="Meyerdierks A."/>
            <person name="Storesund J.E."/>
            <person name="Kallscheuer N."/>
            <person name="Luecker S."/>
            <person name="Lage O.M."/>
            <person name="Pohl T."/>
            <person name="Merkel B.J."/>
            <person name="Hornburger P."/>
            <person name="Mueller R.-W."/>
            <person name="Bruemmer F."/>
            <person name="Labrenz M."/>
            <person name="Spormann A.M."/>
            <person name="Op den Camp H."/>
            <person name="Overmann J."/>
            <person name="Amann R."/>
            <person name="Jetten M.S.M."/>
            <person name="Mascher T."/>
            <person name="Medema M.H."/>
            <person name="Devos D.P."/>
            <person name="Kaster A.-K."/>
            <person name="Ovreas L."/>
            <person name="Rohde M."/>
            <person name="Galperin M.Y."/>
            <person name="Jogler C."/>
        </authorList>
    </citation>
    <scope>NUCLEOTIDE SEQUENCE [LARGE SCALE GENOMIC DNA]</scope>
    <source>
        <strain evidence="1 2">ElP</strain>
    </source>
</reference>
<protein>
    <submittedName>
        <fullName evidence="1">Uncharacterized protein</fullName>
    </submittedName>
</protein>
<name>A0A518HCH0_9BACT</name>